<evidence type="ECO:0000256" key="1">
    <source>
        <dbReference type="SAM" id="MobiDB-lite"/>
    </source>
</evidence>
<dbReference type="EMBL" id="LAZR01003605">
    <property type="protein sequence ID" value="KKN16533.1"/>
    <property type="molecule type" value="Genomic_DNA"/>
</dbReference>
<evidence type="ECO:0000313" key="2">
    <source>
        <dbReference type="EMBL" id="KKN16533.1"/>
    </source>
</evidence>
<name>A0A0F9RGY4_9ZZZZ</name>
<proteinExistence type="predicted"/>
<gene>
    <name evidence="2" type="ORF">LCGC14_0974840</name>
</gene>
<comment type="caution">
    <text evidence="2">The sequence shown here is derived from an EMBL/GenBank/DDBJ whole genome shotgun (WGS) entry which is preliminary data.</text>
</comment>
<feature type="compositionally biased region" description="Basic and acidic residues" evidence="1">
    <location>
        <begin position="55"/>
        <end position="72"/>
    </location>
</feature>
<reference evidence="2" key="1">
    <citation type="journal article" date="2015" name="Nature">
        <title>Complex archaea that bridge the gap between prokaryotes and eukaryotes.</title>
        <authorList>
            <person name="Spang A."/>
            <person name="Saw J.H."/>
            <person name="Jorgensen S.L."/>
            <person name="Zaremba-Niedzwiedzka K."/>
            <person name="Martijn J."/>
            <person name="Lind A.E."/>
            <person name="van Eijk R."/>
            <person name="Schleper C."/>
            <person name="Guy L."/>
            <person name="Ettema T.J."/>
        </authorList>
    </citation>
    <scope>NUCLEOTIDE SEQUENCE</scope>
</reference>
<sequence>MKVVEQTNLVYTVMFTGEELQTVRAAAQQKQISVPDFIELCIADGLPSPVDEDQERSKDDAVDDKDERVRGS</sequence>
<dbReference type="AlphaFoldDB" id="A0A0F9RGY4"/>
<organism evidence="2">
    <name type="scientific">marine sediment metagenome</name>
    <dbReference type="NCBI Taxonomy" id="412755"/>
    <lineage>
        <taxon>unclassified sequences</taxon>
        <taxon>metagenomes</taxon>
        <taxon>ecological metagenomes</taxon>
    </lineage>
</organism>
<feature type="region of interest" description="Disordered" evidence="1">
    <location>
        <begin position="45"/>
        <end position="72"/>
    </location>
</feature>
<accession>A0A0F9RGY4</accession>
<protein>
    <submittedName>
        <fullName evidence="2">Uncharacterized protein</fullName>
    </submittedName>
</protein>